<evidence type="ECO:0000256" key="1">
    <source>
        <dbReference type="SAM" id="Phobius"/>
    </source>
</evidence>
<keyword evidence="1" id="KW-0812">Transmembrane</keyword>
<proteinExistence type="predicted"/>
<sequence>MLMAILRFIKVTIFKPFIEDCFPFLLLILPGAFYAAYFLEYWGTVTLPALYWYWEKLQDKLLK</sequence>
<organism evidence="2 3">
    <name type="scientific">Mixta theicola</name>
    <dbReference type="NCBI Taxonomy" id="1458355"/>
    <lineage>
        <taxon>Bacteria</taxon>
        <taxon>Pseudomonadati</taxon>
        <taxon>Pseudomonadota</taxon>
        <taxon>Gammaproteobacteria</taxon>
        <taxon>Enterobacterales</taxon>
        <taxon>Erwiniaceae</taxon>
        <taxon>Mixta</taxon>
    </lineage>
</organism>
<gene>
    <name evidence="2" type="ORF">COO59_11180</name>
</gene>
<reference evidence="3" key="1">
    <citation type="submission" date="2017-09" db="EMBL/GenBank/DDBJ databases">
        <authorList>
            <person name="Palmer M."/>
            <person name="Steenkamp E.T."/>
            <person name="Coetzee M.P."/>
            <person name="Avontuur J.R."/>
            <person name="Van Zyl E."/>
            <person name="Chan W.-Y."/>
            <person name="Blom J."/>
            <person name="Venter S.N."/>
        </authorList>
    </citation>
    <scope>NUCLEOTIDE SEQUENCE [LARGE SCALE GENOMIC DNA]</scope>
    <source>
        <strain evidence="3">QC88-366</strain>
    </source>
</reference>
<dbReference type="Proteomes" id="UP000236345">
    <property type="component" value="Unassembled WGS sequence"/>
</dbReference>
<evidence type="ECO:0000313" key="3">
    <source>
        <dbReference type="Proteomes" id="UP000236345"/>
    </source>
</evidence>
<feature type="transmembrane region" description="Helical" evidence="1">
    <location>
        <begin position="21"/>
        <end position="39"/>
    </location>
</feature>
<keyword evidence="1" id="KW-1133">Transmembrane helix</keyword>
<accession>A0A2K1Q965</accession>
<name>A0A2K1Q965_9GAMM</name>
<protein>
    <submittedName>
        <fullName evidence="2">Uncharacterized protein</fullName>
    </submittedName>
</protein>
<keyword evidence="3" id="KW-1185">Reference proteome</keyword>
<evidence type="ECO:0000313" key="2">
    <source>
        <dbReference type="EMBL" id="PNS11575.1"/>
    </source>
</evidence>
<keyword evidence="1" id="KW-0472">Membrane</keyword>
<comment type="caution">
    <text evidence="2">The sequence shown here is derived from an EMBL/GenBank/DDBJ whole genome shotgun (WGS) entry which is preliminary data.</text>
</comment>
<dbReference type="RefSeq" id="WP_103059873.1">
    <property type="nucleotide sequence ID" value="NZ_BSOF01000009.1"/>
</dbReference>
<dbReference type="EMBL" id="NWUO01000007">
    <property type="protein sequence ID" value="PNS11575.1"/>
    <property type="molecule type" value="Genomic_DNA"/>
</dbReference>
<dbReference type="AlphaFoldDB" id="A0A2K1Q965"/>